<comment type="cofactor">
    <cofactor evidence="1 9">
        <name>heme</name>
        <dbReference type="ChEBI" id="CHEBI:30413"/>
    </cofactor>
</comment>
<comment type="pathway">
    <text evidence="2">Secondary metabolite biosynthesis.</text>
</comment>
<keyword evidence="10" id="KW-0812">Transmembrane</keyword>
<evidence type="ECO:0000256" key="2">
    <source>
        <dbReference type="ARBA" id="ARBA00005179"/>
    </source>
</evidence>
<protein>
    <recommendedName>
        <fullName evidence="12">Cytochrome P450</fullName>
    </recommendedName>
</protein>
<dbReference type="HOGENOM" id="CLU_001570_2_3_1"/>
<dbReference type="PANTHER" id="PTHR46300">
    <property type="entry name" value="P450, PUTATIVE (EUROFUNG)-RELATED-RELATED"/>
    <property type="match status" value="1"/>
</dbReference>
<dbReference type="AlphaFoldDB" id="F8NI74"/>
<dbReference type="PRINTS" id="PR00385">
    <property type="entry name" value="P450"/>
</dbReference>
<dbReference type="GO" id="GO:0016705">
    <property type="term" value="F:oxidoreductase activity, acting on paired donors, with incorporation or reduction of molecular oxygen"/>
    <property type="evidence" value="ECO:0007669"/>
    <property type="project" value="InterPro"/>
</dbReference>
<comment type="similarity">
    <text evidence="3">Belongs to the cytochrome P450 family.</text>
</comment>
<evidence type="ECO:0000256" key="3">
    <source>
        <dbReference type="ARBA" id="ARBA00010617"/>
    </source>
</evidence>
<name>F8NI74_SERL9</name>
<reference evidence="11" key="1">
    <citation type="submission" date="2011-04" db="EMBL/GenBank/DDBJ databases">
        <title>Evolution of plant cell wall degrading machinery underlies the functional diversity of forest fungi.</title>
        <authorList>
            <consortium name="US DOE Joint Genome Institute (JGI-PGF)"/>
            <person name="Eastwood D.C."/>
            <person name="Floudas D."/>
            <person name="Binder M."/>
            <person name="Majcherczyk A."/>
            <person name="Schneider P."/>
            <person name="Aerts A."/>
            <person name="Asiegbu F.O."/>
            <person name="Baker S.E."/>
            <person name="Barry K."/>
            <person name="Bendiksby M."/>
            <person name="Blumentritt M."/>
            <person name="Coutinho P.M."/>
            <person name="Cullen D."/>
            <person name="Cullen D."/>
            <person name="Gathman A."/>
            <person name="Goodell B."/>
            <person name="Henrissat B."/>
            <person name="Ihrmark K."/>
            <person name="Kauserud H."/>
            <person name="Kohler A."/>
            <person name="LaButti K."/>
            <person name="Lapidus A."/>
            <person name="Lavin J.L."/>
            <person name="Lee Y.-H."/>
            <person name="Lindquist E."/>
            <person name="Lilly W."/>
            <person name="Lucas S."/>
            <person name="Morin E."/>
            <person name="Murat C."/>
            <person name="Oguiza J.A."/>
            <person name="Park J."/>
            <person name="Pisabarro A.G."/>
            <person name="Riley R."/>
            <person name="Rosling A."/>
            <person name="Salamov A."/>
            <person name="Schmidt O."/>
            <person name="Schmutz J."/>
            <person name="Skrede I."/>
            <person name="Stenlid J."/>
            <person name="Wiebenga A."/>
            <person name="Xie X."/>
            <person name="Kues U."/>
            <person name="Hibbett D.S."/>
            <person name="Hoffmeister D."/>
            <person name="Hogberg N."/>
            <person name="Martin F."/>
            <person name="Grigoriev I.V."/>
            <person name="Watkinson S.C."/>
        </authorList>
    </citation>
    <scope>NUCLEOTIDE SEQUENCE</scope>
    <source>
        <strain evidence="11">S7.9</strain>
    </source>
</reference>
<dbReference type="GO" id="GO:0020037">
    <property type="term" value="F:heme binding"/>
    <property type="evidence" value="ECO:0007669"/>
    <property type="project" value="InterPro"/>
</dbReference>
<evidence type="ECO:0000256" key="4">
    <source>
        <dbReference type="ARBA" id="ARBA00022617"/>
    </source>
</evidence>
<gene>
    <name evidence="11" type="ORF">SERLADRAFT_359291</name>
</gene>
<dbReference type="Proteomes" id="UP000008064">
    <property type="component" value="Unassembled WGS sequence"/>
</dbReference>
<keyword evidence="10" id="KW-0472">Membrane</keyword>
<keyword evidence="6" id="KW-0560">Oxidoreductase</keyword>
<evidence type="ECO:0000256" key="5">
    <source>
        <dbReference type="ARBA" id="ARBA00022723"/>
    </source>
</evidence>
<evidence type="ECO:0000256" key="9">
    <source>
        <dbReference type="PIRSR" id="PIRSR602401-1"/>
    </source>
</evidence>
<dbReference type="SUPFAM" id="SSF48264">
    <property type="entry name" value="Cytochrome P450"/>
    <property type="match status" value="1"/>
</dbReference>
<dbReference type="KEGG" id="sla:SERLADRAFT_359291"/>
<dbReference type="Pfam" id="PF00067">
    <property type="entry name" value="p450"/>
    <property type="match status" value="1"/>
</dbReference>
<dbReference type="PANTHER" id="PTHR46300:SF7">
    <property type="entry name" value="P450, PUTATIVE (EUROFUNG)-RELATED"/>
    <property type="match status" value="1"/>
</dbReference>
<organism>
    <name type="scientific">Serpula lacrymans var. lacrymans (strain S7.9)</name>
    <name type="common">Dry rot fungus</name>
    <dbReference type="NCBI Taxonomy" id="578457"/>
    <lineage>
        <taxon>Eukaryota</taxon>
        <taxon>Fungi</taxon>
        <taxon>Dikarya</taxon>
        <taxon>Basidiomycota</taxon>
        <taxon>Agaricomycotina</taxon>
        <taxon>Agaricomycetes</taxon>
        <taxon>Agaricomycetidae</taxon>
        <taxon>Boletales</taxon>
        <taxon>Coniophorineae</taxon>
        <taxon>Serpulaceae</taxon>
        <taxon>Serpula</taxon>
    </lineage>
</organism>
<sequence length="562" mass="63050">MDPCSLFHPTPMAIIITLADATVVTLTVLFLAFVYQNRRKFTSTKYPPGPPGLPLVGCAFENPSSEKQPYKGWRELYGPISHFRLLTQDVFVLNTHRLAYELLDKRANTYADRPRQVMCAELISWNRAIALAPAGTRHRKYRKLVNSVLSPNATKRLWPVQEKSASAFVTTLFHQCVDKPSDAGQSHSGYEFLEVIRQVIGMHVVDIIYGPESIVEDESRGSGRQAVGLSKQNMEKYIHDADEAHALFAKALVPFAYIVDWIPWLQFLPESTPFVSFKKEARQARENLVKLTMFPYTKVRERIAMGLPQISYVDHCFTTTPDPTPEDEESIAWTAMSAYTGGSDTTIAAIKTAFFAASLHPEAQALAQSELDQIVGQERMPEINDRPNLPYVTAFVNECMRLIPVAPVAIPHRAMEDETIDEYFIPKGATIIPNIREMLRDPDIYESPLSFDPVRFLPTTGTPTHPDIKGRTELNIGSLPYGFGRRICPGMHLADSGVWLYVSTLLWAYHVSMVDDDGSIVKDRAAKWESAQFSSGAIQYPLPFKVKLVPRSSAVESLLRNA</sequence>
<dbReference type="CDD" id="cd11065">
    <property type="entry name" value="CYP64-like"/>
    <property type="match status" value="1"/>
</dbReference>
<dbReference type="InterPro" id="IPR001128">
    <property type="entry name" value="Cyt_P450"/>
</dbReference>
<dbReference type="GeneID" id="18809662"/>
<dbReference type="PRINTS" id="PR00463">
    <property type="entry name" value="EP450I"/>
</dbReference>
<evidence type="ECO:0000313" key="11">
    <source>
        <dbReference type="EMBL" id="EGO28971.1"/>
    </source>
</evidence>
<dbReference type="GO" id="GO:0004497">
    <property type="term" value="F:monooxygenase activity"/>
    <property type="evidence" value="ECO:0007669"/>
    <property type="project" value="UniProtKB-KW"/>
</dbReference>
<feature type="transmembrane region" description="Helical" evidence="10">
    <location>
        <begin position="12"/>
        <end position="35"/>
    </location>
</feature>
<keyword evidence="5 9" id="KW-0479">Metal-binding</keyword>
<feature type="binding site" description="axial binding residue" evidence="9">
    <location>
        <position position="488"/>
    </location>
    <ligand>
        <name>heme</name>
        <dbReference type="ChEBI" id="CHEBI:30413"/>
    </ligand>
    <ligandPart>
        <name>Fe</name>
        <dbReference type="ChEBI" id="CHEBI:18248"/>
    </ligandPart>
</feature>
<evidence type="ECO:0000256" key="8">
    <source>
        <dbReference type="ARBA" id="ARBA00023033"/>
    </source>
</evidence>
<dbReference type="InterPro" id="IPR036396">
    <property type="entry name" value="Cyt_P450_sf"/>
</dbReference>
<keyword evidence="8" id="KW-0503">Monooxygenase</keyword>
<keyword evidence="7 9" id="KW-0408">Iron</keyword>
<evidence type="ECO:0000256" key="10">
    <source>
        <dbReference type="SAM" id="Phobius"/>
    </source>
</evidence>
<dbReference type="InterPro" id="IPR002401">
    <property type="entry name" value="Cyt_P450_E_grp-I"/>
</dbReference>
<dbReference type="GO" id="GO:0005506">
    <property type="term" value="F:iron ion binding"/>
    <property type="evidence" value="ECO:0007669"/>
    <property type="project" value="InterPro"/>
</dbReference>
<dbReference type="OrthoDB" id="2688514at2759"/>
<keyword evidence="10" id="KW-1133">Transmembrane helix</keyword>
<dbReference type="EMBL" id="GL945429">
    <property type="protein sequence ID" value="EGO28971.1"/>
    <property type="molecule type" value="Genomic_DNA"/>
</dbReference>
<evidence type="ECO:0008006" key="12">
    <source>
        <dbReference type="Google" id="ProtNLM"/>
    </source>
</evidence>
<evidence type="ECO:0000256" key="6">
    <source>
        <dbReference type="ARBA" id="ARBA00023002"/>
    </source>
</evidence>
<keyword evidence="4 9" id="KW-0349">Heme</keyword>
<evidence type="ECO:0000256" key="1">
    <source>
        <dbReference type="ARBA" id="ARBA00001971"/>
    </source>
</evidence>
<accession>F8NI74</accession>
<proteinExistence type="inferred from homology"/>
<evidence type="ECO:0000256" key="7">
    <source>
        <dbReference type="ARBA" id="ARBA00023004"/>
    </source>
</evidence>
<dbReference type="Gene3D" id="1.10.630.10">
    <property type="entry name" value="Cytochrome P450"/>
    <property type="match status" value="1"/>
</dbReference>
<dbReference type="RefSeq" id="XP_007313213.1">
    <property type="nucleotide sequence ID" value="XM_007313151.1"/>
</dbReference>
<dbReference type="InterPro" id="IPR050364">
    <property type="entry name" value="Cytochrome_P450_fung"/>
</dbReference>